<dbReference type="GeneID" id="59293861"/>
<dbReference type="AlphaFoldDB" id="A0A8H6CQ02"/>
<feature type="region of interest" description="Disordered" evidence="1">
    <location>
        <begin position="229"/>
        <end position="253"/>
    </location>
</feature>
<feature type="compositionally biased region" description="Polar residues" evidence="1">
    <location>
        <begin position="235"/>
        <end position="253"/>
    </location>
</feature>
<feature type="compositionally biased region" description="Basic and acidic residues" evidence="1">
    <location>
        <begin position="177"/>
        <end position="192"/>
    </location>
</feature>
<feature type="region of interest" description="Disordered" evidence="1">
    <location>
        <begin position="122"/>
        <end position="141"/>
    </location>
</feature>
<accession>A0A8H6CQ02</accession>
<comment type="caution">
    <text evidence="2">The sequence shown here is derived from an EMBL/GenBank/DDBJ whole genome shotgun (WGS) entry which is preliminary data.</text>
</comment>
<sequence length="253" mass="27720">MATCLCLIPEQKWQDLTNLTTPLDETKTMAFFLKTSKCRRQPLSAFMDNDPDTPTCMLSGYACCDNCAYAGGSVAAGEQSRVRPNGSFEVPVLRPPLPSNFGNPENGSLQRRFNPVFDVASRTGSGEQHQYGDDDTRMSDLQNEGRLPAEDTAFTRFGSDLETTDVDNGLYHLNPLTRKDEGSSKTPLREPAVDTSRSLPVLRSNLSYRDGNILRPGFGIGQIPRTAGDWYGDRSTPNPSMGFTPASHISPST</sequence>
<proteinExistence type="predicted"/>
<feature type="region of interest" description="Disordered" evidence="1">
    <location>
        <begin position="175"/>
        <end position="196"/>
    </location>
</feature>
<name>A0A8H6CQ02_9LECA</name>
<organism evidence="2 3">
    <name type="scientific">Letharia columbiana</name>
    <dbReference type="NCBI Taxonomy" id="112416"/>
    <lineage>
        <taxon>Eukaryota</taxon>
        <taxon>Fungi</taxon>
        <taxon>Dikarya</taxon>
        <taxon>Ascomycota</taxon>
        <taxon>Pezizomycotina</taxon>
        <taxon>Lecanoromycetes</taxon>
        <taxon>OSLEUM clade</taxon>
        <taxon>Lecanoromycetidae</taxon>
        <taxon>Lecanorales</taxon>
        <taxon>Lecanorineae</taxon>
        <taxon>Parmeliaceae</taxon>
        <taxon>Letharia</taxon>
    </lineage>
</organism>
<evidence type="ECO:0000313" key="3">
    <source>
        <dbReference type="Proteomes" id="UP000578531"/>
    </source>
</evidence>
<dbReference type="EMBL" id="JACCJC010000086">
    <property type="protein sequence ID" value="KAF6227485.1"/>
    <property type="molecule type" value="Genomic_DNA"/>
</dbReference>
<protein>
    <submittedName>
        <fullName evidence="2">Uncharacterized protein</fullName>
    </submittedName>
</protein>
<keyword evidence="3" id="KW-1185">Reference proteome</keyword>
<evidence type="ECO:0000313" key="2">
    <source>
        <dbReference type="EMBL" id="KAF6227485.1"/>
    </source>
</evidence>
<reference evidence="2 3" key="1">
    <citation type="journal article" date="2020" name="Genomics">
        <title>Complete, high-quality genomes from long-read metagenomic sequencing of two wolf lichen thalli reveals enigmatic genome architecture.</title>
        <authorList>
            <person name="McKenzie S.K."/>
            <person name="Walston R.F."/>
            <person name="Allen J.L."/>
        </authorList>
    </citation>
    <scope>NUCLEOTIDE SEQUENCE [LARGE SCALE GENOMIC DNA]</scope>
    <source>
        <strain evidence="2">WasteWater2</strain>
    </source>
</reference>
<dbReference type="Proteomes" id="UP000578531">
    <property type="component" value="Unassembled WGS sequence"/>
</dbReference>
<gene>
    <name evidence="2" type="ORF">HO173_012225</name>
</gene>
<dbReference type="RefSeq" id="XP_037158976.1">
    <property type="nucleotide sequence ID" value="XM_037314097.1"/>
</dbReference>
<evidence type="ECO:0000256" key="1">
    <source>
        <dbReference type="SAM" id="MobiDB-lite"/>
    </source>
</evidence>